<dbReference type="KEGG" id="het:BBW65_01730"/>
<gene>
    <name evidence="1" type="ORF">BBW65_01730</name>
</gene>
<accession>A0A1B1U493</accession>
<evidence type="ECO:0000313" key="2">
    <source>
        <dbReference type="Proteomes" id="UP000092884"/>
    </source>
</evidence>
<keyword evidence="2" id="KW-1185">Reference proteome</keyword>
<dbReference type="EMBL" id="CP016503">
    <property type="protein sequence ID" value="ANV97604.1"/>
    <property type="molecule type" value="Genomic_DNA"/>
</dbReference>
<dbReference type="AlphaFoldDB" id="A0A1B1U493"/>
<dbReference type="Proteomes" id="UP000092884">
    <property type="component" value="Chromosome"/>
</dbReference>
<proteinExistence type="predicted"/>
<protein>
    <submittedName>
        <fullName evidence="1">Uncharacterized protein</fullName>
    </submittedName>
</protein>
<evidence type="ECO:0000313" key="1">
    <source>
        <dbReference type="EMBL" id="ANV97604.1"/>
    </source>
</evidence>
<sequence>MCFGKSNSQKKKLRDSRIPQKCACAKAISNKGINLPNLKVLFLGIGLEELYSLAILKSFWFYKVGLGSSCLCLY</sequence>
<name>A0A1B1U493_9HELI</name>
<organism evidence="1 2">
    <name type="scientific">Helicobacter enhydrae</name>
    <dbReference type="NCBI Taxonomy" id="222136"/>
    <lineage>
        <taxon>Bacteria</taxon>
        <taxon>Pseudomonadati</taxon>
        <taxon>Campylobacterota</taxon>
        <taxon>Epsilonproteobacteria</taxon>
        <taxon>Campylobacterales</taxon>
        <taxon>Helicobacteraceae</taxon>
        <taxon>Helicobacter</taxon>
    </lineage>
</organism>
<reference evidence="2" key="1">
    <citation type="submission" date="2016-07" db="EMBL/GenBank/DDBJ databases">
        <authorList>
            <person name="Florea S."/>
            <person name="Webb J.S."/>
            <person name="Jaromczyk J."/>
            <person name="Schardl C.L."/>
        </authorList>
    </citation>
    <scope>NUCLEOTIDE SEQUENCE [LARGE SCALE GENOMIC DNA]</scope>
    <source>
        <strain evidence="2">MIT 01-6242</strain>
    </source>
</reference>